<dbReference type="Proteomes" id="UP000007967">
    <property type="component" value="Chromosome"/>
</dbReference>
<name>D2Q349_KRIFD</name>
<feature type="compositionally biased region" description="Basic and acidic residues" evidence="1">
    <location>
        <begin position="1"/>
        <end position="19"/>
    </location>
</feature>
<organism evidence="3 4">
    <name type="scientific">Kribbella flavida (strain DSM 17836 / JCM 10339 / NBRC 14399)</name>
    <dbReference type="NCBI Taxonomy" id="479435"/>
    <lineage>
        <taxon>Bacteria</taxon>
        <taxon>Bacillati</taxon>
        <taxon>Actinomycetota</taxon>
        <taxon>Actinomycetes</taxon>
        <taxon>Propionibacteriales</taxon>
        <taxon>Kribbellaceae</taxon>
        <taxon>Kribbella</taxon>
    </lineage>
</organism>
<feature type="transmembrane region" description="Helical" evidence="2">
    <location>
        <begin position="149"/>
        <end position="170"/>
    </location>
</feature>
<evidence type="ECO:0000313" key="3">
    <source>
        <dbReference type="EMBL" id="ADB32174.1"/>
    </source>
</evidence>
<keyword evidence="2" id="KW-0812">Transmembrane</keyword>
<dbReference type="STRING" id="479435.Kfla_3110"/>
<evidence type="ECO:0000256" key="2">
    <source>
        <dbReference type="SAM" id="Phobius"/>
    </source>
</evidence>
<dbReference type="EMBL" id="CP001736">
    <property type="protein sequence ID" value="ADB32174.1"/>
    <property type="molecule type" value="Genomic_DNA"/>
</dbReference>
<keyword evidence="2" id="KW-1133">Transmembrane helix</keyword>
<accession>D2Q349</accession>
<dbReference type="OrthoDB" id="3830647at2"/>
<reference evidence="3 4" key="2">
    <citation type="journal article" date="2010" name="Stand. Genomic Sci.">
        <title>Complete genome sequence of Kribbella flavida type strain (IFO 14399).</title>
        <authorList>
            <person name="Pukall R."/>
            <person name="Lapidus A."/>
            <person name="Glavina Del Rio T."/>
            <person name="Copeland A."/>
            <person name="Tice H."/>
            <person name="Cheng J.-F."/>
            <person name="Lucas S."/>
            <person name="Chen F."/>
            <person name="Nolan M."/>
            <person name="LaButti K."/>
            <person name="Pati A."/>
            <person name="Ivanova N."/>
            <person name="Mavrommatis K."/>
            <person name="Mikhailova N."/>
            <person name="Pitluck S."/>
            <person name="Bruce D."/>
            <person name="Goodwin L."/>
            <person name="Land M."/>
            <person name="Hauser L."/>
            <person name="Chang Y.-J."/>
            <person name="Jeffries C.D."/>
            <person name="Chen A."/>
            <person name="Palaniappan K."/>
            <person name="Chain P."/>
            <person name="Rohde M."/>
            <person name="Goeker M."/>
            <person name="Bristow J."/>
            <person name="Eisen J.A."/>
            <person name="Markowitz V."/>
            <person name="Hugenholtz P."/>
            <person name="Kyrpides N.C."/>
            <person name="Klenk H.-P."/>
            <person name="Brettin T."/>
        </authorList>
    </citation>
    <scope>NUCLEOTIDE SEQUENCE [LARGE SCALE GENOMIC DNA]</scope>
    <source>
        <strain evidence="4">DSM 17836 / JCM 10339 / NBRC 14399</strain>
    </source>
</reference>
<proteinExistence type="predicted"/>
<feature type="region of interest" description="Disordered" evidence="1">
    <location>
        <begin position="1"/>
        <end position="146"/>
    </location>
</feature>
<feature type="compositionally biased region" description="Gly residues" evidence="1">
    <location>
        <begin position="61"/>
        <end position="88"/>
    </location>
</feature>
<keyword evidence="2" id="KW-0472">Membrane</keyword>
<dbReference type="KEGG" id="kfl:Kfla_3110"/>
<feature type="compositionally biased region" description="Gly residues" evidence="1">
    <location>
        <begin position="102"/>
        <end position="116"/>
    </location>
</feature>
<sequence>MNTKRDKGPDNPWVRKTDPADEEGAAPEQELPPSPWSLEVPPRPAGDAAGAGTAGTAAAGTAGGAGAAGAGGPGQAGAAGPGQVGPGQAGAADGRPAPAGGESAGSGPWAGSGGASGATSTSSAWGDKVGPPSLRRPEPVKKKPSVPPLLLPVAAGIAVVLLIAVALVVLTGGDDAATPQPSPSVTVTTPPAPTYTPPPNAIAVEHGVSVVPASGWSVLATEKQGKQLVTYAPNGQARAFFWVRQKVDVAAQTYLLGIVEGETAGEIAQLGNVRNLACPRDVLVECVAISYTSTAKAGKVKGYVEVYKRKDGVLTALDFRSRADYAAKAESDAAPMKQSVIDSL</sequence>
<reference evidence="4" key="1">
    <citation type="submission" date="2009-09" db="EMBL/GenBank/DDBJ databases">
        <title>The complete genome of Kribbella flavida DSM 17836.</title>
        <authorList>
            <consortium name="US DOE Joint Genome Institute (JGI-PGF)"/>
            <person name="Lucas S."/>
            <person name="Copeland A."/>
            <person name="Lapidus A."/>
            <person name="Glavina del Rio T."/>
            <person name="Dalin E."/>
            <person name="Tice H."/>
            <person name="Bruce D."/>
            <person name="Goodwin L."/>
            <person name="Pitluck S."/>
            <person name="Kyrpides N."/>
            <person name="Mavromatis K."/>
            <person name="Ivanova N."/>
            <person name="Saunders E."/>
            <person name="Brettin T."/>
            <person name="Detter J.C."/>
            <person name="Han C."/>
            <person name="Larimer F."/>
            <person name="Land M."/>
            <person name="Hauser L."/>
            <person name="Markowitz V."/>
            <person name="Cheng J.-F."/>
            <person name="Hugenholtz P."/>
            <person name="Woyke T."/>
            <person name="Wu D."/>
            <person name="Pukall R."/>
            <person name="Klenk H.-P."/>
            <person name="Eisen J.A."/>
        </authorList>
    </citation>
    <scope>NUCLEOTIDE SEQUENCE [LARGE SCALE GENOMIC DNA]</scope>
    <source>
        <strain evidence="4">DSM 17836 / JCM 10339 / NBRC 14399</strain>
    </source>
</reference>
<evidence type="ECO:0000313" key="4">
    <source>
        <dbReference type="Proteomes" id="UP000007967"/>
    </source>
</evidence>
<dbReference type="HOGENOM" id="CLU_806054_0_0_11"/>
<evidence type="ECO:0000256" key="1">
    <source>
        <dbReference type="SAM" id="MobiDB-lite"/>
    </source>
</evidence>
<feature type="compositionally biased region" description="Low complexity" evidence="1">
    <location>
        <begin position="117"/>
        <end position="126"/>
    </location>
</feature>
<gene>
    <name evidence="3" type="ordered locus">Kfla_3110</name>
</gene>
<keyword evidence="4" id="KW-1185">Reference proteome</keyword>
<dbReference type="RefSeq" id="WP_012920730.1">
    <property type="nucleotide sequence ID" value="NC_013729.1"/>
</dbReference>
<dbReference type="AlphaFoldDB" id="D2Q349"/>
<feature type="compositionally biased region" description="Low complexity" evidence="1">
    <location>
        <begin position="45"/>
        <end position="60"/>
    </location>
</feature>
<feature type="compositionally biased region" description="Low complexity" evidence="1">
    <location>
        <begin position="89"/>
        <end position="101"/>
    </location>
</feature>
<protein>
    <submittedName>
        <fullName evidence="3">Uncharacterized protein</fullName>
    </submittedName>
</protein>